<evidence type="ECO:0000313" key="3">
    <source>
        <dbReference type="EMBL" id="KAL2043203.1"/>
    </source>
</evidence>
<comment type="caution">
    <text evidence="3">The sequence shown here is derived from an EMBL/GenBank/DDBJ whole genome shotgun (WGS) entry which is preliminary data.</text>
</comment>
<feature type="domain" description="CCHC-type" evidence="2">
    <location>
        <begin position="95"/>
        <end position="108"/>
    </location>
</feature>
<sequence>MQKGGEIAKYEPFESEQGKELEDQEILRNLAERLEIGAVIQYTDKNIAKIKSSGLPLAPKTVPKQKGPICYNCNEVGHIKRVCPKKFATSPSTPCPRCGQPGHWSKECDLVSDLMPVSGSVTLEDQHGYQHTFALTNIICRQVGAKGSAKYEFSASVRVPEWDLGQGRIAENLRRVKIREDYMNAFEDSESID</sequence>
<organism evidence="3 4">
    <name type="scientific">Stereocaulon virgatum</name>
    <dbReference type="NCBI Taxonomy" id="373712"/>
    <lineage>
        <taxon>Eukaryota</taxon>
        <taxon>Fungi</taxon>
        <taxon>Dikarya</taxon>
        <taxon>Ascomycota</taxon>
        <taxon>Pezizomycotina</taxon>
        <taxon>Lecanoromycetes</taxon>
        <taxon>OSLEUM clade</taxon>
        <taxon>Lecanoromycetidae</taxon>
        <taxon>Lecanorales</taxon>
        <taxon>Lecanorineae</taxon>
        <taxon>Stereocaulaceae</taxon>
        <taxon>Stereocaulon</taxon>
    </lineage>
</organism>
<gene>
    <name evidence="3" type="ORF">N7G274_004263</name>
</gene>
<evidence type="ECO:0000313" key="4">
    <source>
        <dbReference type="Proteomes" id="UP001590950"/>
    </source>
</evidence>
<name>A0ABR4ADQ8_9LECA</name>
<proteinExistence type="predicted"/>
<accession>A0ABR4ADQ8</accession>
<keyword evidence="4" id="KW-1185">Reference proteome</keyword>
<dbReference type="EMBL" id="JBEFKJ010000012">
    <property type="protein sequence ID" value="KAL2043203.1"/>
    <property type="molecule type" value="Genomic_DNA"/>
</dbReference>
<dbReference type="PROSITE" id="PS50158">
    <property type="entry name" value="ZF_CCHC"/>
    <property type="match status" value="2"/>
</dbReference>
<keyword evidence="1" id="KW-0479">Metal-binding</keyword>
<keyword evidence="1" id="KW-0862">Zinc</keyword>
<dbReference type="InterPro" id="IPR001878">
    <property type="entry name" value="Znf_CCHC"/>
</dbReference>
<dbReference type="InterPro" id="IPR036875">
    <property type="entry name" value="Znf_CCHC_sf"/>
</dbReference>
<evidence type="ECO:0000259" key="2">
    <source>
        <dbReference type="PROSITE" id="PS50158"/>
    </source>
</evidence>
<feature type="domain" description="CCHC-type" evidence="2">
    <location>
        <begin position="70"/>
        <end position="85"/>
    </location>
</feature>
<dbReference type="SUPFAM" id="SSF57756">
    <property type="entry name" value="Retrovirus zinc finger-like domains"/>
    <property type="match status" value="1"/>
</dbReference>
<dbReference type="SMART" id="SM00343">
    <property type="entry name" value="ZnF_C2HC"/>
    <property type="match status" value="2"/>
</dbReference>
<evidence type="ECO:0000256" key="1">
    <source>
        <dbReference type="PROSITE-ProRule" id="PRU00047"/>
    </source>
</evidence>
<dbReference type="Proteomes" id="UP001590950">
    <property type="component" value="Unassembled WGS sequence"/>
</dbReference>
<protein>
    <recommendedName>
        <fullName evidence="2">CCHC-type domain-containing protein</fullName>
    </recommendedName>
</protein>
<reference evidence="3 4" key="1">
    <citation type="submission" date="2024-09" db="EMBL/GenBank/DDBJ databases">
        <title>Rethinking Asexuality: The Enigmatic Case of Functional Sexual Genes in Lepraria (Stereocaulaceae).</title>
        <authorList>
            <person name="Doellman M."/>
            <person name="Sun Y."/>
            <person name="Barcenas-Pena A."/>
            <person name="Lumbsch H.T."/>
            <person name="Grewe F."/>
        </authorList>
    </citation>
    <scope>NUCLEOTIDE SEQUENCE [LARGE SCALE GENOMIC DNA]</scope>
    <source>
        <strain evidence="3 4">Mercado 3170</strain>
    </source>
</reference>
<dbReference type="Pfam" id="PF00098">
    <property type="entry name" value="zf-CCHC"/>
    <property type="match status" value="2"/>
</dbReference>
<dbReference type="Gene3D" id="4.10.60.10">
    <property type="entry name" value="Zinc finger, CCHC-type"/>
    <property type="match status" value="1"/>
</dbReference>
<keyword evidence="1" id="KW-0863">Zinc-finger</keyword>